<dbReference type="GO" id="GO:0005886">
    <property type="term" value="C:plasma membrane"/>
    <property type="evidence" value="ECO:0007669"/>
    <property type="project" value="UniProtKB-SubCell"/>
</dbReference>
<dbReference type="Proteomes" id="UP000268973">
    <property type="component" value="Unassembled WGS sequence"/>
</dbReference>
<dbReference type="Pfam" id="PF07963">
    <property type="entry name" value="N_methyl"/>
    <property type="match status" value="1"/>
</dbReference>
<evidence type="ECO:0000256" key="2">
    <source>
        <dbReference type="ARBA" id="ARBA00011084"/>
    </source>
</evidence>
<comment type="caution">
    <text evidence="11">The sequence shown here is derived from an EMBL/GenBank/DDBJ whole genome shotgun (WGS) entry which is preliminary data.</text>
</comment>
<evidence type="ECO:0000313" key="11">
    <source>
        <dbReference type="EMBL" id="RTZ14593.1"/>
    </source>
</evidence>
<evidence type="ECO:0000256" key="1">
    <source>
        <dbReference type="ARBA" id="ARBA00004377"/>
    </source>
</evidence>
<dbReference type="InterPro" id="IPR051621">
    <property type="entry name" value="T2SS_protein_J"/>
</dbReference>
<dbReference type="InterPro" id="IPR010055">
    <property type="entry name" value="T2SS_protein-GspJ"/>
</dbReference>
<organism evidence="11 12">
    <name type="scientific">Vibrio aquaticus</name>
    <dbReference type="NCBI Taxonomy" id="2496559"/>
    <lineage>
        <taxon>Bacteria</taxon>
        <taxon>Pseudomonadati</taxon>
        <taxon>Pseudomonadota</taxon>
        <taxon>Gammaproteobacteria</taxon>
        <taxon>Vibrionales</taxon>
        <taxon>Vibrionaceae</taxon>
        <taxon>Vibrio</taxon>
    </lineage>
</organism>
<keyword evidence="8 10" id="KW-1133">Transmembrane helix</keyword>
<dbReference type="RefSeq" id="WP_126575141.1">
    <property type="nucleotide sequence ID" value="NZ_RXZH01000007.1"/>
</dbReference>
<name>A0A3S0P4X2_9VIBR</name>
<feature type="transmembrane region" description="Helical" evidence="10">
    <location>
        <begin position="20"/>
        <end position="38"/>
    </location>
</feature>
<dbReference type="InterPro" id="IPR045584">
    <property type="entry name" value="Pilin-like"/>
</dbReference>
<gene>
    <name evidence="11" type="primary">gspJ</name>
    <name evidence="11" type="ORF">EJ063_14850</name>
</gene>
<evidence type="ECO:0000313" key="12">
    <source>
        <dbReference type="Proteomes" id="UP000268973"/>
    </source>
</evidence>
<evidence type="ECO:0000256" key="3">
    <source>
        <dbReference type="ARBA" id="ARBA00021539"/>
    </source>
</evidence>
<evidence type="ECO:0000256" key="10">
    <source>
        <dbReference type="SAM" id="Phobius"/>
    </source>
</evidence>
<evidence type="ECO:0000256" key="7">
    <source>
        <dbReference type="ARBA" id="ARBA00022692"/>
    </source>
</evidence>
<dbReference type="InterPro" id="IPR012902">
    <property type="entry name" value="N_methyl_site"/>
</dbReference>
<dbReference type="PANTHER" id="PTHR39583:SF2">
    <property type="entry name" value="TYPE II SECRETION SYSTEM PROTEIN J"/>
    <property type="match status" value="1"/>
</dbReference>
<keyword evidence="6" id="KW-0997">Cell inner membrane</keyword>
<evidence type="ECO:0000256" key="8">
    <source>
        <dbReference type="ARBA" id="ARBA00022989"/>
    </source>
</evidence>
<dbReference type="GO" id="GO:0015628">
    <property type="term" value="P:protein secretion by the type II secretion system"/>
    <property type="evidence" value="ECO:0007669"/>
    <property type="project" value="InterPro"/>
</dbReference>
<dbReference type="Pfam" id="PF11612">
    <property type="entry name" value="T2SSJ"/>
    <property type="match status" value="1"/>
</dbReference>
<dbReference type="EMBL" id="RXZH01000007">
    <property type="protein sequence ID" value="RTZ14593.1"/>
    <property type="molecule type" value="Genomic_DNA"/>
</dbReference>
<dbReference type="GO" id="GO:0015627">
    <property type="term" value="C:type II protein secretion system complex"/>
    <property type="evidence" value="ECO:0007669"/>
    <property type="project" value="InterPro"/>
</dbReference>
<dbReference type="PROSITE" id="PS00409">
    <property type="entry name" value="PROKAR_NTER_METHYL"/>
    <property type="match status" value="1"/>
</dbReference>
<dbReference type="SUPFAM" id="SSF54523">
    <property type="entry name" value="Pili subunits"/>
    <property type="match status" value="1"/>
</dbReference>
<evidence type="ECO:0000256" key="6">
    <source>
        <dbReference type="ARBA" id="ARBA00022519"/>
    </source>
</evidence>
<dbReference type="PANTHER" id="PTHR39583">
    <property type="entry name" value="TYPE II SECRETION SYSTEM PROTEIN J-RELATED"/>
    <property type="match status" value="1"/>
</dbReference>
<protein>
    <recommendedName>
        <fullName evidence="3">Type II secretion system protein J</fullName>
    </recommendedName>
</protein>
<dbReference type="Gene3D" id="2.10.70.20">
    <property type="entry name" value="gspk-gspi-gspj complex like domains"/>
    <property type="match status" value="1"/>
</dbReference>
<evidence type="ECO:0000256" key="5">
    <source>
        <dbReference type="ARBA" id="ARBA00022481"/>
    </source>
</evidence>
<evidence type="ECO:0000256" key="4">
    <source>
        <dbReference type="ARBA" id="ARBA00022475"/>
    </source>
</evidence>
<proteinExistence type="inferred from homology"/>
<keyword evidence="9 10" id="KW-0472">Membrane</keyword>
<keyword evidence="4" id="KW-1003">Cell membrane</keyword>
<dbReference type="NCBIfam" id="TIGR02532">
    <property type="entry name" value="IV_pilin_GFxxxE"/>
    <property type="match status" value="1"/>
</dbReference>
<comment type="similarity">
    <text evidence="2">Belongs to the GSP J family.</text>
</comment>
<accession>A0A3S0P4X2</accession>
<keyword evidence="12" id="KW-1185">Reference proteome</keyword>
<sequence length="219" mass="25137">MSLSKSRPIKRSQGFTLIEVLVAIAIFASLSVGAYQVLNQVQRSNEISLERSERLKALQRTLVFMDNDFRQMALRQSRTNGESPSAKLIQWQDYLLDSDTKGVMFTRLGWHNPQQQFPRGEVSKVGYRIKDDSLERVWWRYVDTPAGQEGIVMPLLTGVESFDMRFYDGSQWSNNWQQDYRLPKAVSVVLMLEDYGKIERIYLTTGAGLEQAQQGETDG</sequence>
<keyword evidence="5" id="KW-0488">Methylation</keyword>
<dbReference type="Gene3D" id="3.10.610.10">
    <property type="entry name" value="GSPII I/J protein-like"/>
    <property type="match status" value="1"/>
</dbReference>
<comment type="subcellular location">
    <subcellularLocation>
        <location evidence="1">Cell inner membrane</location>
        <topology evidence="1">Single-pass membrane protein</topology>
    </subcellularLocation>
</comment>
<keyword evidence="7 10" id="KW-0812">Transmembrane</keyword>
<evidence type="ECO:0000256" key="9">
    <source>
        <dbReference type="ARBA" id="ARBA00023136"/>
    </source>
</evidence>
<dbReference type="NCBIfam" id="TIGR01711">
    <property type="entry name" value="gspJ"/>
    <property type="match status" value="1"/>
</dbReference>
<dbReference type="AlphaFoldDB" id="A0A3S0P4X2"/>
<dbReference type="OrthoDB" id="9794345at2"/>
<reference evidence="11 12" key="1">
    <citation type="submission" date="2018-12" db="EMBL/GenBank/DDBJ databases">
        <title>Vibrio sp. isolated from China Sea.</title>
        <authorList>
            <person name="Li Y."/>
        </authorList>
    </citation>
    <scope>NUCLEOTIDE SEQUENCE [LARGE SCALE GENOMIC DNA]</scope>
    <source>
        <strain evidence="11 12">BEI207</strain>
    </source>
</reference>